<proteinExistence type="predicted"/>
<dbReference type="InterPro" id="IPR011011">
    <property type="entry name" value="Znf_FYVE_PHD"/>
</dbReference>
<evidence type="ECO:0000313" key="7">
    <source>
        <dbReference type="EMBL" id="RKU47974.1"/>
    </source>
</evidence>
<feature type="compositionally biased region" description="Pro residues" evidence="5">
    <location>
        <begin position="396"/>
        <end position="412"/>
    </location>
</feature>
<evidence type="ECO:0000256" key="1">
    <source>
        <dbReference type="ARBA" id="ARBA00022723"/>
    </source>
</evidence>
<dbReference type="Gene3D" id="3.30.40.10">
    <property type="entry name" value="Zinc/RING finger domain, C3HC4 (zinc finger)"/>
    <property type="match status" value="1"/>
</dbReference>
<feature type="region of interest" description="Disordered" evidence="5">
    <location>
        <begin position="117"/>
        <end position="213"/>
    </location>
</feature>
<evidence type="ECO:0000259" key="6">
    <source>
        <dbReference type="PROSITE" id="PS50016"/>
    </source>
</evidence>
<feature type="compositionally biased region" description="Polar residues" evidence="5">
    <location>
        <begin position="491"/>
        <end position="504"/>
    </location>
</feature>
<feature type="region of interest" description="Disordered" evidence="5">
    <location>
        <begin position="1"/>
        <end position="85"/>
    </location>
</feature>
<evidence type="ECO:0000256" key="3">
    <source>
        <dbReference type="ARBA" id="ARBA00022833"/>
    </source>
</evidence>
<feature type="compositionally biased region" description="Polar residues" evidence="5">
    <location>
        <begin position="63"/>
        <end position="76"/>
    </location>
</feature>
<dbReference type="SUPFAM" id="SSF57903">
    <property type="entry name" value="FYVE/PHD zinc finger"/>
    <property type="match status" value="1"/>
</dbReference>
<evidence type="ECO:0000313" key="8">
    <source>
        <dbReference type="Proteomes" id="UP000275385"/>
    </source>
</evidence>
<evidence type="ECO:0000256" key="2">
    <source>
        <dbReference type="ARBA" id="ARBA00022771"/>
    </source>
</evidence>
<dbReference type="EMBL" id="QVQW01000006">
    <property type="protein sequence ID" value="RKU47974.1"/>
    <property type="molecule type" value="Genomic_DNA"/>
</dbReference>
<dbReference type="PROSITE" id="PS01359">
    <property type="entry name" value="ZF_PHD_1"/>
    <property type="match status" value="1"/>
</dbReference>
<dbReference type="OrthoDB" id="419183at2759"/>
<dbReference type="InterPro" id="IPR001965">
    <property type="entry name" value="Znf_PHD"/>
</dbReference>
<accession>A0A420YJD2</accession>
<name>A0A420YJD2_9PEZI</name>
<dbReference type="GO" id="GO:0008270">
    <property type="term" value="F:zinc ion binding"/>
    <property type="evidence" value="ECO:0007669"/>
    <property type="project" value="UniProtKB-KW"/>
</dbReference>
<dbReference type="Pfam" id="PF20826">
    <property type="entry name" value="PHD_5"/>
    <property type="match status" value="1"/>
</dbReference>
<keyword evidence="3" id="KW-0862">Zinc</keyword>
<dbReference type="InterPro" id="IPR019786">
    <property type="entry name" value="Zinc_finger_PHD-type_CS"/>
</dbReference>
<evidence type="ECO:0000256" key="4">
    <source>
        <dbReference type="PROSITE-ProRule" id="PRU00146"/>
    </source>
</evidence>
<feature type="region of interest" description="Disordered" evidence="5">
    <location>
        <begin position="390"/>
        <end position="536"/>
    </location>
</feature>
<feature type="region of interest" description="Disordered" evidence="5">
    <location>
        <begin position="563"/>
        <end position="703"/>
    </location>
</feature>
<comment type="caution">
    <text evidence="7">The sequence shown here is derived from an EMBL/GenBank/DDBJ whole genome shotgun (WGS) entry which is preliminary data.</text>
</comment>
<feature type="compositionally biased region" description="Acidic residues" evidence="5">
    <location>
        <begin position="591"/>
        <end position="603"/>
    </location>
</feature>
<feature type="domain" description="PHD-type" evidence="6">
    <location>
        <begin position="753"/>
        <end position="805"/>
    </location>
</feature>
<feature type="compositionally biased region" description="Basic and acidic residues" evidence="5">
    <location>
        <begin position="676"/>
        <end position="686"/>
    </location>
</feature>
<dbReference type="InterPro" id="IPR019787">
    <property type="entry name" value="Znf_PHD-finger"/>
</dbReference>
<feature type="compositionally biased region" description="Basic residues" evidence="5">
    <location>
        <begin position="568"/>
        <end position="583"/>
    </location>
</feature>
<gene>
    <name evidence="7" type="ORF">DL546_004045</name>
</gene>
<keyword evidence="8" id="KW-1185">Reference proteome</keyword>
<dbReference type="InterPro" id="IPR013083">
    <property type="entry name" value="Znf_RING/FYVE/PHD"/>
</dbReference>
<organism evidence="7 8">
    <name type="scientific">Coniochaeta pulveracea</name>
    <dbReference type="NCBI Taxonomy" id="177199"/>
    <lineage>
        <taxon>Eukaryota</taxon>
        <taxon>Fungi</taxon>
        <taxon>Dikarya</taxon>
        <taxon>Ascomycota</taxon>
        <taxon>Pezizomycotina</taxon>
        <taxon>Sordariomycetes</taxon>
        <taxon>Sordariomycetidae</taxon>
        <taxon>Coniochaetales</taxon>
        <taxon>Coniochaetaceae</taxon>
        <taxon>Coniochaeta</taxon>
    </lineage>
</organism>
<feature type="compositionally biased region" description="Polar residues" evidence="5">
    <location>
        <begin position="174"/>
        <end position="188"/>
    </location>
</feature>
<dbReference type="Proteomes" id="UP000275385">
    <property type="component" value="Unassembled WGS sequence"/>
</dbReference>
<keyword evidence="1" id="KW-0479">Metal-binding</keyword>
<dbReference type="STRING" id="177199.A0A420YJD2"/>
<evidence type="ECO:0000256" key="5">
    <source>
        <dbReference type="SAM" id="MobiDB-lite"/>
    </source>
</evidence>
<dbReference type="AlphaFoldDB" id="A0A420YJD2"/>
<keyword evidence="2 4" id="KW-0863">Zinc-finger</keyword>
<sequence>MSGDQAADSDSFGAPNGQPPTPKQTPTVFPSPVFETPKPHQDNLDESPSSGWTPRFAEEYSVFNATPGNLRGTQGPFTDFGSPPITNTPYLKASATPRVQNKRSFAESVAADIATHANYFSPNPDSPLPPVEPSKRLQSSPASVATGLNIITEEEQYSDSTTAQQRSPKKVRQSAASLETPEQGQGQFPTPPPSARKGGRKLAPKSDMNTMQNDQGFNQQEFMAANGGMGQYVTTPGDMFGFPISAQATPQHFGDQRAFWAADPNMTGMDLDFSGVNAHIYTGDPQPQQNMEQIDWSRTNQMFQDNNMVPQPNQANIQTSRNQSSQASLISKAVMDDLDTETDSQPMYQYSAPMESSFGLVQSAGAVDPDLLFSRPSSSHLAPAAFGQADLAPSASAPPAPRSMQFQPPPAPETQKKQPAQRGQIRRSMSVKEMPTTKSRGVERSLASSPTKPSNRPGLGRSFSDNRGKKAIARASLPALAPAPARSQQSVASVTRATFSQPTRSGGRKSPVKNDHHSRLTSLSSIPESVSPVPGTRTQAKFTIDANGRARVETTLIVDDDSAGSLSARRRHSIQPLPRHQRHWSTSGSEHDDDDDSSTDDEPIIIPSRNTSFALPDPLKPSRRNPLHLSQRSLSERNSSSSNPGFPNQQNHADGDPESEAETVKDDSDMTPTGRKTGDAASELKKLRSVRQNPHRPMISPTKHKRFSLGASSVAPPVGEYSTHRGQRYAILSSPTKLSESSLPTPASSHGQDVRCICNRSEVDPETDKFMVQCESCEMWLHGRCVNMTKRTMPSVYICLFCANTPNMRGGRIRDNRPVSMSGSVLGVASPLAHKSFKSFR</sequence>
<reference evidence="7 8" key="1">
    <citation type="submission" date="2018-08" db="EMBL/GenBank/DDBJ databases">
        <title>Draft genome of the lignicolous fungus Coniochaeta pulveracea.</title>
        <authorList>
            <person name="Borstlap C.J."/>
            <person name="De Witt R.N."/>
            <person name="Botha A."/>
            <person name="Volschenk H."/>
        </authorList>
    </citation>
    <scope>NUCLEOTIDE SEQUENCE [LARGE SCALE GENOMIC DNA]</scope>
    <source>
        <strain evidence="7 8">CAB683</strain>
    </source>
</reference>
<feature type="compositionally biased region" description="Low complexity" evidence="5">
    <location>
        <begin position="629"/>
        <end position="643"/>
    </location>
</feature>
<dbReference type="SMART" id="SM00249">
    <property type="entry name" value="PHD"/>
    <property type="match status" value="1"/>
</dbReference>
<dbReference type="PROSITE" id="PS50016">
    <property type="entry name" value="ZF_PHD_2"/>
    <property type="match status" value="1"/>
</dbReference>
<feature type="compositionally biased region" description="Low complexity" evidence="5">
    <location>
        <begin position="473"/>
        <end position="490"/>
    </location>
</feature>
<protein>
    <recommendedName>
        <fullName evidence="6">PHD-type domain-containing protein</fullName>
    </recommendedName>
</protein>